<dbReference type="RefSeq" id="WP_305944726.1">
    <property type="nucleotide sequence ID" value="NZ_JAUZVY010000002.1"/>
</dbReference>
<evidence type="ECO:0000313" key="5">
    <source>
        <dbReference type="EMBL" id="MDP4528602.1"/>
    </source>
</evidence>
<keyword evidence="5" id="KW-0012">Acyltransferase</keyword>
<gene>
    <name evidence="5" type="ORF">Q3O59_06105</name>
</gene>
<dbReference type="PANTHER" id="PTHR13693:SF100">
    <property type="entry name" value="8-AMINO-7-OXONONANOATE SYNTHASE"/>
    <property type="match status" value="1"/>
</dbReference>
<dbReference type="Proteomes" id="UP001236258">
    <property type="component" value="Unassembled WGS sequence"/>
</dbReference>
<dbReference type="InterPro" id="IPR050087">
    <property type="entry name" value="AON_synthase_class-II"/>
</dbReference>
<dbReference type="Gene3D" id="3.90.1150.10">
    <property type="entry name" value="Aspartate Aminotransferase, domain 1"/>
    <property type="match status" value="1"/>
</dbReference>
<evidence type="ECO:0000256" key="3">
    <source>
        <dbReference type="ARBA" id="ARBA00022898"/>
    </source>
</evidence>
<dbReference type="GO" id="GO:0008710">
    <property type="term" value="F:8-amino-7-oxononanoate synthase activity"/>
    <property type="evidence" value="ECO:0007669"/>
    <property type="project" value="UniProtKB-EC"/>
</dbReference>
<evidence type="ECO:0000256" key="2">
    <source>
        <dbReference type="ARBA" id="ARBA00022679"/>
    </source>
</evidence>
<comment type="caution">
    <text evidence="5">The sequence shown here is derived from an EMBL/GenBank/DDBJ whole genome shotgun (WGS) entry which is preliminary data.</text>
</comment>
<dbReference type="SUPFAM" id="SSF53383">
    <property type="entry name" value="PLP-dependent transferases"/>
    <property type="match status" value="1"/>
</dbReference>
<evidence type="ECO:0000313" key="6">
    <source>
        <dbReference type="Proteomes" id="UP001236258"/>
    </source>
</evidence>
<name>A0ABT9GNQ5_9GAMM</name>
<keyword evidence="3" id="KW-0663">Pyridoxal phosphate</keyword>
<keyword evidence="6" id="KW-1185">Reference proteome</keyword>
<comment type="cofactor">
    <cofactor evidence="1">
        <name>pyridoxal 5'-phosphate</name>
        <dbReference type="ChEBI" id="CHEBI:597326"/>
    </cofactor>
</comment>
<protein>
    <submittedName>
        <fullName evidence="5">8-amino-7-oxononanoate synthase</fullName>
        <ecNumber evidence="5">2.3.1.47</ecNumber>
    </submittedName>
</protein>
<keyword evidence="2 5" id="KW-0808">Transferase</keyword>
<dbReference type="InterPro" id="IPR015421">
    <property type="entry name" value="PyrdxlP-dep_Trfase_major"/>
</dbReference>
<dbReference type="PANTHER" id="PTHR13693">
    <property type="entry name" value="CLASS II AMINOTRANSFERASE/8-AMINO-7-OXONONANOATE SYNTHASE"/>
    <property type="match status" value="1"/>
</dbReference>
<dbReference type="EC" id="2.3.1.47" evidence="5"/>
<sequence length="388" mass="41523">MDQTRMQLALQERRQLQLHRNQAPLQPLTAGLLRGGGKDYLNFSGNDYLGLSQEPVVLKALCDGASRYGLGSTGSPLVTGHQYPHQALCDALCDWLGFDDVLLFSSGFAANQCMLQTLAASEERLLLDKLSHASLIDAAKHHAGGFKRFLHNDLSSLDKLLAQTLPAKAVVVTEGVFSMDGDSPDLAALSALCQRHAAPLLLDDAHGLGVLGSEGRGSWQQQGLTPASLQACMGNFGKALGGSGGFVAGSATVIDYLRQYGRHYIYSTALSPALCVALREAVLLCRQQSWRRERLAAHIQLLQQLAKAEELPMLASDSAIQPVLIGDTSQALAISDALKQQGIWLGAIRPPTVAPGSARLRITLSAAHQPAQIRQLVQALGQAYRGTH</sequence>
<evidence type="ECO:0000256" key="1">
    <source>
        <dbReference type="ARBA" id="ARBA00001933"/>
    </source>
</evidence>
<organism evidence="5 6">
    <name type="scientific">Alkalimonas delamerensis</name>
    <dbReference type="NCBI Taxonomy" id="265981"/>
    <lineage>
        <taxon>Bacteria</taxon>
        <taxon>Pseudomonadati</taxon>
        <taxon>Pseudomonadota</taxon>
        <taxon>Gammaproteobacteria</taxon>
        <taxon>Alkalimonas</taxon>
    </lineage>
</organism>
<dbReference type="InterPro" id="IPR004839">
    <property type="entry name" value="Aminotransferase_I/II_large"/>
</dbReference>
<accession>A0ABT9GNQ5</accession>
<dbReference type="InterPro" id="IPR015424">
    <property type="entry name" value="PyrdxlP-dep_Trfase"/>
</dbReference>
<evidence type="ECO:0000259" key="4">
    <source>
        <dbReference type="Pfam" id="PF00155"/>
    </source>
</evidence>
<reference evidence="5 6" key="1">
    <citation type="submission" date="2023-08" db="EMBL/GenBank/DDBJ databases">
        <authorList>
            <person name="Joshi A."/>
            <person name="Thite S."/>
        </authorList>
    </citation>
    <scope>NUCLEOTIDE SEQUENCE [LARGE SCALE GENOMIC DNA]</scope>
    <source>
        <strain evidence="5 6">1E1</strain>
    </source>
</reference>
<feature type="domain" description="Aminotransferase class I/classII large" evidence="4">
    <location>
        <begin position="39"/>
        <end position="380"/>
    </location>
</feature>
<dbReference type="InterPro" id="IPR015422">
    <property type="entry name" value="PyrdxlP-dep_Trfase_small"/>
</dbReference>
<dbReference type="Pfam" id="PF00155">
    <property type="entry name" value="Aminotran_1_2"/>
    <property type="match status" value="1"/>
</dbReference>
<dbReference type="EMBL" id="JAUZVY010000002">
    <property type="protein sequence ID" value="MDP4528602.1"/>
    <property type="molecule type" value="Genomic_DNA"/>
</dbReference>
<dbReference type="Gene3D" id="3.40.640.10">
    <property type="entry name" value="Type I PLP-dependent aspartate aminotransferase-like (Major domain)"/>
    <property type="match status" value="1"/>
</dbReference>
<proteinExistence type="predicted"/>